<comment type="similarity">
    <text evidence="1">Belongs to the RelE toxin family.</text>
</comment>
<dbReference type="OrthoDB" id="5574284at2"/>
<keyword evidence="2" id="KW-1277">Toxin-antitoxin system</keyword>
<dbReference type="Pfam" id="PF05016">
    <property type="entry name" value="ParE_toxin"/>
    <property type="match status" value="1"/>
</dbReference>
<reference evidence="3" key="1">
    <citation type="submission" date="2005-08" db="EMBL/GenBank/DDBJ databases">
        <title>Complete sequence of Chlorobium chlorochromatii CaD3.</title>
        <authorList>
            <person name="Copeland A."/>
            <person name="Lucas S."/>
            <person name="Lapidus A."/>
            <person name="Barry K."/>
            <person name="Detter J.C."/>
            <person name="Glavina T."/>
            <person name="Hammon N."/>
            <person name="Israni S."/>
            <person name="Pitluck S."/>
            <person name="Bryant D."/>
            <person name="Schmutz J."/>
            <person name="Larimer F."/>
            <person name="Land M."/>
            <person name="Kyrpides N."/>
            <person name="Ivanova N."/>
            <person name="Richardson P."/>
        </authorList>
    </citation>
    <scope>NUCLEOTIDE SEQUENCE [LARGE SCALE GENOMIC DNA]</scope>
    <source>
        <strain evidence="3">CaD3</strain>
    </source>
</reference>
<dbReference type="AlphaFoldDB" id="Q3AT17"/>
<dbReference type="InterPro" id="IPR035093">
    <property type="entry name" value="RelE/ParE_toxin_dom_sf"/>
</dbReference>
<dbReference type="EMBL" id="CP000108">
    <property type="protein sequence ID" value="ABB27858.1"/>
    <property type="molecule type" value="Genomic_DNA"/>
</dbReference>
<dbReference type="eggNOG" id="COG3668">
    <property type="taxonomic scope" value="Bacteria"/>
</dbReference>
<dbReference type="PANTHER" id="PTHR33755:SF7">
    <property type="entry name" value="TOXIN MODULE OF TOXIN-ANTITOXIN SYSTEM RELE_STBE FAMILY"/>
    <property type="match status" value="1"/>
</dbReference>
<organism evidence="3">
    <name type="scientific">Chlorobium chlorochromatii (strain CaD3)</name>
    <dbReference type="NCBI Taxonomy" id="340177"/>
    <lineage>
        <taxon>Bacteria</taxon>
        <taxon>Pseudomonadati</taxon>
        <taxon>Chlorobiota</taxon>
        <taxon>Chlorobiia</taxon>
        <taxon>Chlorobiales</taxon>
        <taxon>Chlorobiaceae</taxon>
        <taxon>Chlorobium/Pelodictyon group</taxon>
        <taxon>Chlorobium</taxon>
    </lineage>
</organism>
<dbReference type="InterPro" id="IPR051803">
    <property type="entry name" value="TA_system_RelE-like_toxin"/>
</dbReference>
<dbReference type="Gene3D" id="3.30.2310.20">
    <property type="entry name" value="RelE-like"/>
    <property type="match status" value="1"/>
</dbReference>
<proteinExistence type="inferred from homology"/>
<dbReference type="STRING" id="340177.Cag_0585"/>
<evidence type="ECO:0000256" key="1">
    <source>
        <dbReference type="ARBA" id="ARBA00006226"/>
    </source>
</evidence>
<dbReference type="InterPro" id="IPR007712">
    <property type="entry name" value="RelE/ParE_toxin"/>
</dbReference>
<sequence length="93" mass="10864">MNVVYSAEAVDDLVRLREFIAVHNPQAAHRISNELVSRIEQLCAFPEMGKQIPQFPTPSIRDFIFGNYIVRYAIHSDAITILKIWHHYENRIK</sequence>
<evidence type="ECO:0000256" key="2">
    <source>
        <dbReference type="ARBA" id="ARBA00022649"/>
    </source>
</evidence>
<gene>
    <name evidence="3" type="ordered locus">Cag_0585</name>
</gene>
<evidence type="ECO:0000313" key="3">
    <source>
        <dbReference type="EMBL" id="ABB27858.1"/>
    </source>
</evidence>
<accession>Q3AT17</accession>
<protein>
    <recommendedName>
        <fullName evidence="4">Plasmid stabilization system</fullName>
    </recommendedName>
</protein>
<dbReference type="KEGG" id="cch:Cag_0585"/>
<name>Q3AT17_CHLCH</name>
<evidence type="ECO:0008006" key="4">
    <source>
        <dbReference type="Google" id="ProtNLM"/>
    </source>
</evidence>
<dbReference type="HOGENOM" id="CLU_147162_13_2_10"/>
<dbReference type="PANTHER" id="PTHR33755">
    <property type="entry name" value="TOXIN PARE1-RELATED"/>
    <property type="match status" value="1"/>
</dbReference>